<organism evidence="9 10">
    <name type="scientific">Pedobacter insulae</name>
    <dbReference type="NCBI Taxonomy" id="414048"/>
    <lineage>
        <taxon>Bacteria</taxon>
        <taxon>Pseudomonadati</taxon>
        <taxon>Bacteroidota</taxon>
        <taxon>Sphingobacteriia</taxon>
        <taxon>Sphingobacteriales</taxon>
        <taxon>Sphingobacteriaceae</taxon>
        <taxon>Pedobacter</taxon>
    </lineage>
</organism>
<dbReference type="InterPro" id="IPR006103">
    <property type="entry name" value="Glyco_hydro_2_cat"/>
</dbReference>
<accession>A0A1I2WRJ3</accession>
<evidence type="ECO:0000259" key="8">
    <source>
        <dbReference type="Pfam" id="PF16355"/>
    </source>
</evidence>
<dbReference type="Pfam" id="PF02836">
    <property type="entry name" value="Glyco_hydro_2_C"/>
    <property type="match status" value="1"/>
</dbReference>
<evidence type="ECO:0000259" key="7">
    <source>
        <dbReference type="Pfam" id="PF02837"/>
    </source>
</evidence>
<keyword evidence="4" id="KW-0472">Membrane</keyword>
<keyword evidence="3" id="KW-0326">Glycosidase</keyword>
<evidence type="ECO:0000259" key="6">
    <source>
        <dbReference type="Pfam" id="PF02836"/>
    </source>
</evidence>
<comment type="similarity">
    <text evidence="1">Belongs to the glycosyl hydrolase 2 family.</text>
</comment>
<protein>
    <submittedName>
        <fullName evidence="9">Beta-galactosidase</fullName>
    </submittedName>
</protein>
<dbReference type="GO" id="GO:0005975">
    <property type="term" value="P:carbohydrate metabolic process"/>
    <property type="evidence" value="ECO:0007669"/>
    <property type="project" value="InterPro"/>
</dbReference>
<dbReference type="Gene3D" id="2.60.40.10">
    <property type="entry name" value="Immunoglobulins"/>
    <property type="match status" value="2"/>
</dbReference>
<dbReference type="Gene3D" id="2.60.120.260">
    <property type="entry name" value="Galactose-binding domain-like"/>
    <property type="match status" value="1"/>
</dbReference>
<proteinExistence type="inferred from homology"/>
<dbReference type="InterPro" id="IPR008979">
    <property type="entry name" value="Galactose-bd-like_sf"/>
</dbReference>
<dbReference type="InterPro" id="IPR036156">
    <property type="entry name" value="Beta-gal/glucu_dom_sf"/>
</dbReference>
<dbReference type="InterPro" id="IPR051913">
    <property type="entry name" value="GH2_Domain-Containing"/>
</dbReference>
<keyword evidence="2" id="KW-0378">Hydrolase</keyword>
<feature type="domain" description="Glycoside hydrolase family 2 immunoglobulin-like beta-sandwich" evidence="5">
    <location>
        <begin position="217"/>
        <end position="318"/>
    </location>
</feature>
<dbReference type="SUPFAM" id="SSF51445">
    <property type="entry name" value="(Trans)glycosidases"/>
    <property type="match status" value="1"/>
</dbReference>
<evidence type="ECO:0000256" key="2">
    <source>
        <dbReference type="ARBA" id="ARBA00022801"/>
    </source>
</evidence>
<dbReference type="STRING" id="414048.SAMN04489864_104240"/>
<dbReference type="Gene3D" id="3.20.20.80">
    <property type="entry name" value="Glycosidases"/>
    <property type="match status" value="1"/>
</dbReference>
<keyword evidence="4" id="KW-0812">Transmembrane</keyword>
<evidence type="ECO:0000313" key="9">
    <source>
        <dbReference type="EMBL" id="SFH03954.1"/>
    </source>
</evidence>
<dbReference type="PANTHER" id="PTHR42732:SF1">
    <property type="entry name" value="BETA-MANNOSIDASE"/>
    <property type="match status" value="1"/>
</dbReference>
<feature type="domain" description="DUF4982" evidence="8">
    <location>
        <begin position="642"/>
        <end position="699"/>
    </location>
</feature>
<gene>
    <name evidence="9" type="ORF">SAMN04489864_104240</name>
</gene>
<keyword evidence="10" id="KW-1185">Reference proteome</keyword>
<evidence type="ECO:0000256" key="4">
    <source>
        <dbReference type="SAM" id="Phobius"/>
    </source>
</evidence>
<dbReference type="InterPro" id="IPR013783">
    <property type="entry name" value="Ig-like_fold"/>
</dbReference>
<feature type="domain" description="Glycoside hydrolase family 2 catalytic" evidence="6">
    <location>
        <begin position="325"/>
        <end position="620"/>
    </location>
</feature>
<name>A0A1I2WRJ3_9SPHI</name>
<dbReference type="InterPro" id="IPR017853">
    <property type="entry name" value="GH"/>
</dbReference>
<evidence type="ECO:0000256" key="3">
    <source>
        <dbReference type="ARBA" id="ARBA00023295"/>
    </source>
</evidence>
<dbReference type="InterPro" id="IPR032311">
    <property type="entry name" value="DUF4982"/>
</dbReference>
<feature type="transmembrane region" description="Helical" evidence="4">
    <location>
        <begin position="31"/>
        <end position="49"/>
    </location>
</feature>
<sequence>MGITKTIEFKIIKIILISDTNNLLRMINRKYFLQFLLFVSIIINFKQVLANSADNGRQSFSLNDNWKFYFAYNFEQNIDKQTVNLPHTWNAGETLKGVANYSRTTAIYENTLLIKPEWNGKRLFIYFEGVNSVATVFINKKIAGEHFGGYTGFCVEITNLVKPGENSISVQVSNAYRTDVIPLHGDFNIYGGIHRKVSLLVTNANCISPLDYGSSGVYIQQEQVSAQNASIEVLSKLAVQSTQGLSLQTTVYDQQKRKVASLKTALSTATTSSLKQQLTIDQPTLWNGKANPYLYSVEVSLLHNNEIIDQVTQPLGLRYFKVDADKGFFLNGQYLDLYGVGRHEDVAGKGSALTDTDQANDMDLIKTLGATAVRLTHYPHNKQFYDLCDKNGLVVWSEIPFVGPGGYTGTGYIKSKTLESNVKTMLLEMIRQNYNHPSVCFWGLFNELKLDYDDPQPFIEELNALAKDEDPGRLTTLASNLEKNTFTNLTDLMGWNQYFGWYGGLFSDVGNWADATHAALPKKPISISEYGAGASPFKHTETQDKVAPKGKFHPEEYQTAFHEAHWAALKKRPFIWGKFIWVLADFGSSIRTEGDQDGMNDKGLVTYDRTIKKDAFYFYKANWNPEPILYLAERRNTNRTKTITTVKVFSNAANAQLWINDKLIGKKAKNDLNTILWEKVKLAPGLNKIVVKAEIKGKALVDSCEWTVN</sequence>
<evidence type="ECO:0000256" key="1">
    <source>
        <dbReference type="ARBA" id="ARBA00007401"/>
    </source>
</evidence>
<dbReference type="PANTHER" id="PTHR42732">
    <property type="entry name" value="BETA-GALACTOSIDASE"/>
    <property type="match status" value="1"/>
</dbReference>
<dbReference type="SUPFAM" id="SSF49785">
    <property type="entry name" value="Galactose-binding domain-like"/>
    <property type="match status" value="1"/>
</dbReference>
<dbReference type="Pfam" id="PF00703">
    <property type="entry name" value="Glyco_hydro_2"/>
    <property type="match status" value="1"/>
</dbReference>
<dbReference type="GO" id="GO:0004553">
    <property type="term" value="F:hydrolase activity, hydrolyzing O-glycosyl compounds"/>
    <property type="evidence" value="ECO:0007669"/>
    <property type="project" value="InterPro"/>
</dbReference>
<dbReference type="InterPro" id="IPR006102">
    <property type="entry name" value="Ig-like_GH2"/>
</dbReference>
<feature type="domain" description="Glycosyl hydrolases family 2 sugar binding" evidence="7">
    <location>
        <begin position="103"/>
        <end position="201"/>
    </location>
</feature>
<dbReference type="PRINTS" id="PR00132">
    <property type="entry name" value="GLHYDRLASE2"/>
</dbReference>
<dbReference type="EMBL" id="FOPP01000004">
    <property type="protein sequence ID" value="SFH03954.1"/>
    <property type="molecule type" value="Genomic_DNA"/>
</dbReference>
<dbReference type="SUPFAM" id="SSF49303">
    <property type="entry name" value="beta-Galactosidase/glucuronidase domain"/>
    <property type="match status" value="1"/>
</dbReference>
<dbReference type="Proteomes" id="UP000199666">
    <property type="component" value="Unassembled WGS sequence"/>
</dbReference>
<dbReference type="InterPro" id="IPR006101">
    <property type="entry name" value="Glyco_hydro_2"/>
</dbReference>
<dbReference type="Pfam" id="PF02837">
    <property type="entry name" value="Glyco_hydro_2_N"/>
    <property type="match status" value="1"/>
</dbReference>
<reference evidence="9 10" key="1">
    <citation type="submission" date="2016-10" db="EMBL/GenBank/DDBJ databases">
        <authorList>
            <person name="de Groot N.N."/>
        </authorList>
    </citation>
    <scope>NUCLEOTIDE SEQUENCE [LARGE SCALE GENOMIC DNA]</scope>
    <source>
        <strain evidence="9 10">DSM 18684</strain>
    </source>
</reference>
<dbReference type="Pfam" id="PF16355">
    <property type="entry name" value="DUF4982"/>
    <property type="match status" value="1"/>
</dbReference>
<evidence type="ECO:0000259" key="5">
    <source>
        <dbReference type="Pfam" id="PF00703"/>
    </source>
</evidence>
<dbReference type="AlphaFoldDB" id="A0A1I2WRJ3"/>
<evidence type="ECO:0000313" key="10">
    <source>
        <dbReference type="Proteomes" id="UP000199666"/>
    </source>
</evidence>
<keyword evidence="4" id="KW-1133">Transmembrane helix</keyword>
<dbReference type="InterPro" id="IPR006104">
    <property type="entry name" value="Glyco_hydro_2_N"/>
</dbReference>